<dbReference type="Proteomes" id="UP000199249">
    <property type="component" value="Unassembled WGS sequence"/>
</dbReference>
<evidence type="ECO:0000313" key="2">
    <source>
        <dbReference type="EMBL" id="SDY67799.1"/>
    </source>
</evidence>
<dbReference type="InterPro" id="IPR012349">
    <property type="entry name" value="Split_barrel_FMN-bd"/>
</dbReference>
<sequence>MKAWFTEGEDDPRITVVEVTPQDGYCWNNKHGNAIAFVKTAFGAAIGQTLDDSIEDTPSV</sequence>
<dbReference type="InterPro" id="IPR038725">
    <property type="entry name" value="YdaG_split_barrel_FMN-bd"/>
</dbReference>
<dbReference type="STRING" id="651662.SAMN04488069_111130"/>
<feature type="domain" description="General stress protein FMN-binding split barrel" evidence="1">
    <location>
        <begin position="1"/>
        <end position="51"/>
    </location>
</feature>
<organism evidence="2 3">
    <name type="scientific">Hymenobacter psychrophilus</name>
    <dbReference type="NCBI Taxonomy" id="651662"/>
    <lineage>
        <taxon>Bacteria</taxon>
        <taxon>Pseudomonadati</taxon>
        <taxon>Bacteroidota</taxon>
        <taxon>Cytophagia</taxon>
        <taxon>Cytophagales</taxon>
        <taxon>Hymenobacteraceae</taxon>
        <taxon>Hymenobacter</taxon>
    </lineage>
</organism>
<protein>
    <submittedName>
        <fullName evidence="2">Pyridoxamine 5'-phosphate oxidase like</fullName>
    </submittedName>
</protein>
<reference evidence="3" key="1">
    <citation type="submission" date="2016-10" db="EMBL/GenBank/DDBJ databases">
        <authorList>
            <person name="Varghese N."/>
            <person name="Submissions S."/>
        </authorList>
    </citation>
    <scope>NUCLEOTIDE SEQUENCE [LARGE SCALE GENOMIC DNA]</scope>
    <source>
        <strain evidence="3">CGMCC 1.8975</strain>
    </source>
</reference>
<keyword evidence="3" id="KW-1185">Reference proteome</keyword>
<proteinExistence type="predicted"/>
<dbReference type="Pfam" id="PF16242">
    <property type="entry name" value="Pyrid_ox_like"/>
    <property type="match status" value="1"/>
</dbReference>
<evidence type="ECO:0000313" key="3">
    <source>
        <dbReference type="Proteomes" id="UP000199249"/>
    </source>
</evidence>
<evidence type="ECO:0000259" key="1">
    <source>
        <dbReference type="Pfam" id="PF16242"/>
    </source>
</evidence>
<gene>
    <name evidence="2" type="ORF">SAMN04488069_111130</name>
</gene>
<dbReference type="AlphaFoldDB" id="A0A1H3LUQ0"/>
<dbReference type="Gene3D" id="2.30.110.10">
    <property type="entry name" value="Electron Transport, Fmn-binding Protein, Chain A"/>
    <property type="match status" value="1"/>
</dbReference>
<accession>A0A1H3LUQ0</accession>
<dbReference type="EMBL" id="FNOV01000011">
    <property type="protein sequence ID" value="SDY67799.1"/>
    <property type="molecule type" value="Genomic_DNA"/>
</dbReference>
<name>A0A1H3LUQ0_9BACT</name>